<dbReference type="InterPro" id="IPR051531">
    <property type="entry name" value="N-acetyltransferase"/>
</dbReference>
<dbReference type="SUPFAM" id="SSF55729">
    <property type="entry name" value="Acyl-CoA N-acyltransferases (Nat)"/>
    <property type="match status" value="1"/>
</dbReference>
<dbReference type="InterPro" id="IPR000182">
    <property type="entry name" value="GNAT_dom"/>
</dbReference>
<evidence type="ECO:0000256" key="3">
    <source>
        <dbReference type="ARBA" id="ARBA00038502"/>
    </source>
</evidence>
<protein>
    <submittedName>
        <fullName evidence="5">Ribosomal N-acetyltransferase</fullName>
    </submittedName>
</protein>
<evidence type="ECO:0000259" key="4">
    <source>
        <dbReference type="Pfam" id="PF13302"/>
    </source>
</evidence>
<evidence type="ECO:0000313" key="6">
    <source>
        <dbReference type="Proteomes" id="UP001431209"/>
    </source>
</evidence>
<keyword evidence="2" id="KW-0012">Acyltransferase</keyword>
<organism evidence="5 6">
    <name type="scientific">Acrasis kona</name>
    <dbReference type="NCBI Taxonomy" id="1008807"/>
    <lineage>
        <taxon>Eukaryota</taxon>
        <taxon>Discoba</taxon>
        <taxon>Heterolobosea</taxon>
        <taxon>Tetramitia</taxon>
        <taxon>Eutetramitia</taxon>
        <taxon>Acrasidae</taxon>
        <taxon>Acrasis</taxon>
    </lineage>
</organism>
<dbReference type="InterPro" id="IPR016181">
    <property type="entry name" value="Acyl_CoA_acyltransferase"/>
</dbReference>
<dbReference type="AlphaFoldDB" id="A0AAW2ZHR3"/>
<keyword evidence="6" id="KW-1185">Reference proteome</keyword>
<dbReference type="PANTHER" id="PTHR43792:SF8">
    <property type="entry name" value="[RIBOSOMAL PROTEIN US5]-ALANINE N-ACETYLTRANSFERASE"/>
    <property type="match status" value="1"/>
</dbReference>
<feature type="domain" description="N-acetyltransferase" evidence="4">
    <location>
        <begin position="3"/>
        <end position="58"/>
    </location>
</feature>
<dbReference type="Gene3D" id="3.40.630.30">
    <property type="match status" value="1"/>
</dbReference>
<comment type="caution">
    <text evidence="5">The sequence shown here is derived from an EMBL/GenBank/DDBJ whole genome shotgun (WGS) entry which is preliminary data.</text>
</comment>
<evidence type="ECO:0000256" key="1">
    <source>
        <dbReference type="ARBA" id="ARBA00022679"/>
    </source>
</evidence>
<comment type="similarity">
    <text evidence="3">Belongs to the acetyltransferase family. RimJ subfamily.</text>
</comment>
<name>A0AAW2ZHR3_9EUKA</name>
<dbReference type="Proteomes" id="UP001431209">
    <property type="component" value="Unassembled WGS sequence"/>
</dbReference>
<evidence type="ECO:0000313" key="5">
    <source>
        <dbReference type="EMBL" id="KAL0488286.1"/>
    </source>
</evidence>
<keyword evidence="1" id="KW-0808">Transferase</keyword>
<sequence>MSGEIGYWMAEEFCGKGITTTSTKEVMDLVAFEQLRLKTVELHCAQGNIASRRVAEKLNPTDQRESTKAITAHGETHKVIIYEFKNTRTLL</sequence>
<dbReference type="PANTHER" id="PTHR43792">
    <property type="entry name" value="GNAT FAMILY, PUTATIVE (AFU_ORTHOLOGUE AFUA_3G00765)-RELATED-RELATED"/>
    <property type="match status" value="1"/>
</dbReference>
<dbReference type="Pfam" id="PF13302">
    <property type="entry name" value="Acetyltransf_3"/>
    <property type="match status" value="1"/>
</dbReference>
<gene>
    <name evidence="5" type="ORF">AKO1_015480</name>
</gene>
<proteinExistence type="inferred from homology"/>
<evidence type="ECO:0000256" key="2">
    <source>
        <dbReference type="ARBA" id="ARBA00023315"/>
    </source>
</evidence>
<accession>A0AAW2ZHR3</accession>
<reference evidence="5 6" key="1">
    <citation type="submission" date="2024-03" db="EMBL/GenBank/DDBJ databases">
        <title>The Acrasis kona genome and developmental transcriptomes reveal deep origins of eukaryotic multicellular pathways.</title>
        <authorList>
            <person name="Sheikh S."/>
            <person name="Fu C.-J."/>
            <person name="Brown M.W."/>
            <person name="Baldauf S.L."/>
        </authorList>
    </citation>
    <scope>NUCLEOTIDE SEQUENCE [LARGE SCALE GENOMIC DNA]</scope>
    <source>
        <strain evidence="5 6">ATCC MYA-3509</strain>
    </source>
</reference>
<dbReference type="GO" id="GO:0016747">
    <property type="term" value="F:acyltransferase activity, transferring groups other than amino-acyl groups"/>
    <property type="evidence" value="ECO:0007669"/>
    <property type="project" value="InterPro"/>
</dbReference>
<dbReference type="EMBL" id="JAOPGA020001428">
    <property type="protein sequence ID" value="KAL0488286.1"/>
    <property type="molecule type" value="Genomic_DNA"/>
</dbReference>